<name>A0A086ZGA1_9BIFI</name>
<evidence type="ECO:0000313" key="3">
    <source>
        <dbReference type="Proteomes" id="UP000029096"/>
    </source>
</evidence>
<sequence>MLTAVVDVSDDGDVRSAGKPNVHTASATEVDVCRSSVNRMGKQRDST</sequence>
<dbReference type="Proteomes" id="UP000029096">
    <property type="component" value="Unassembled WGS sequence"/>
</dbReference>
<keyword evidence="3" id="KW-1185">Reference proteome</keyword>
<accession>A0A086ZGA1</accession>
<organism evidence="2 3">
    <name type="scientific">Bifidobacterium bohemicum DSM 22767</name>
    <dbReference type="NCBI Taxonomy" id="1437606"/>
    <lineage>
        <taxon>Bacteria</taxon>
        <taxon>Bacillati</taxon>
        <taxon>Actinomycetota</taxon>
        <taxon>Actinomycetes</taxon>
        <taxon>Bifidobacteriales</taxon>
        <taxon>Bifidobacteriaceae</taxon>
        <taxon>Bifidobacterium</taxon>
    </lineage>
</organism>
<protein>
    <submittedName>
        <fullName evidence="2">Uncharacterized protein</fullName>
    </submittedName>
</protein>
<evidence type="ECO:0000256" key="1">
    <source>
        <dbReference type="SAM" id="MobiDB-lite"/>
    </source>
</evidence>
<feature type="region of interest" description="Disordered" evidence="1">
    <location>
        <begin position="1"/>
        <end position="27"/>
    </location>
</feature>
<dbReference type="EMBL" id="JGYP01000002">
    <property type="protein sequence ID" value="KFI45551.1"/>
    <property type="molecule type" value="Genomic_DNA"/>
</dbReference>
<reference evidence="2 3" key="1">
    <citation type="submission" date="2014-03" db="EMBL/GenBank/DDBJ databases">
        <title>Genomics of Bifidobacteria.</title>
        <authorList>
            <person name="Ventura M."/>
            <person name="Milani C."/>
            <person name="Lugli G.A."/>
        </authorList>
    </citation>
    <scope>NUCLEOTIDE SEQUENCE [LARGE SCALE GENOMIC DNA]</scope>
    <source>
        <strain evidence="2 3">DSM 22767</strain>
    </source>
</reference>
<gene>
    <name evidence="2" type="ORF">BBOH_1037</name>
</gene>
<dbReference type="AlphaFoldDB" id="A0A086ZGA1"/>
<comment type="caution">
    <text evidence="2">The sequence shown here is derived from an EMBL/GenBank/DDBJ whole genome shotgun (WGS) entry which is preliminary data.</text>
</comment>
<proteinExistence type="predicted"/>
<evidence type="ECO:0000313" key="2">
    <source>
        <dbReference type="EMBL" id="KFI45551.1"/>
    </source>
</evidence>